<evidence type="ECO:0000256" key="4">
    <source>
        <dbReference type="ARBA" id="ARBA00022679"/>
    </source>
</evidence>
<dbReference type="PANTHER" id="PTHR45008">
    <property type="entry name" value="PTS SYSTEM GLUCOSE-SPECIFIC EIIA COMPONENT"/>
    <property type="match status" value="1"/>
</dbReference>
<dbReference type="SUPFAM" id="SSF51261">
    <property type="entry name" value="Duplicated hybrid motif"/>
    <property type="match status" value="1"/>
</dbReference>
<name>A0A6I3IIQ3_9MICO</name>
<keyword evidence="5" id="KW-0598">Phosphotransferase system</keyword>
<keyword evidence="3 8" id="KW-0762">Sugar transport</keyword>
<evidence type="ECO:0000256" key="1">
    <source>
        <dbReference type="ARBA" id="ARBA00004496"/>
    </source>
</evidence>
<keyword evidence="4" id="KW-0808">Transferase</keyword>
<dbReference type="Proteomes" id="UP000431092">
    <property type="component" value="Unassembled WGS sequence"/>
</dbReference>
<dbReference type="EMBL" id="WLVL01000039">
    <property type="protein sequence ID" value="MTB72533.1"/>
    <property type="molecule type" value="Genomic_DNA"/>
</dbReference>
<gene>
    <name evidence="8" type="ORF">GGG17_11250</name>
</gene>
<reference evidence="8 9" key="1">
    <citation type="submission" date="2019-11" db="EMBL/GenBank/DDBJ databases">
        <title>Whole genome sequencing identifies a novel species of the genus Arsenicicoccus isolated from human blood.</title>
        <authorList>
            <person name="Jeong J.H."/>
            <person name="Kweon O.J."/>
            <person name="Kim H.R."/>
            <person name="Kim T.-H."/>
            <person name="Ha S.-M."/>
            <person name="Lee M.-K."/>
        </authorList>
    </citation>
    <scope>NUCLEOTIDE SEQUENCE [LARGE SCALE GENOMIC DNA]</scope>
    <source>
        <strain evidence="8 9">MKL-02</strain>
    </source>
</reference>
<organism evidence="8 9">
    <name type="scientific">Arsenicicoccus cauae</name>
    <dbReference type="NCBI Taxonomy" id="2663847"/>
    <lineage>
        <taxon>Bacteria</taxon>
        <taxon>Bacillati</taxon>
        <taxon>Actinomycetota</taxon>
        <taxon>Actinomycetes</taxon>
        <taxon>Micrococcales</taxon>
        <taxon>Intrasporangiaceae</taxon>
        <taxon>Arsenicicoccus</taxon>
    </lineage>
</organism>
<dbReference type="InterPro" id="IPR001127">
    <property type="entry name" value="PTS_EIIA_1_perm"/>
</dbReference>
<dbReference type="GO" id="GO:0016301">
    <property type="term" value="F:kinase activity"/>
    <property type="evidence" value="ECO:0007669"/>
    <property type="project" value="UniProtKB-KW"/>
</dbReference>
<dbReference type="NCBIfam" id="TIGR00830">
    <property type="entry name" value="PTBA"/>
    <property type="match status" value="1"/>
</dbReference>
<evidence type="ECO:0000256" key="3">
    <source>
        <dbReference type="ARBA" id="ARBA00022597"/>
    </source>
</evidence>
<accession>A0A6I3IIQ3</accession>
<dbReference type="InterPro" id="IPR011055">
    <property type="entry name" value="Dup_hybrid_motif"/>
</dbReference>
<dbReference type="Gene3D" id="2.70.70.10">
    <property type="entry name" value="Glucose Permease (Domain IIA)"/>
    <property type="match status" value="1"/>
</dbReference>
<dbReference type="AlphaFoldDB" id="A0A6I3IIQ3"/>
<dbReference type="InterPro" id="IPR050890">
    <property type="entry name" value="PTS_EIIA_component"/>
</dbReference>
<dbReference type="PROSITE" id="PS00371">
    <property type="entry name" value="PTS_EIIA_TYPE_1_HIS"/>
    <property type="match status" value="1"/>
</dbReference>
<evidence type="ECO:0000313" key="8">
    <source>
        <dbReference type="EMBL" id="MTB72533.1"/>
    </source>
</evidence>
<feature type="domain" description="PTS EIIA type-1" evidence="7">
    <location>
        <begin position="20"/>
        <end position="126"/>
    </location>
</feature>
<sequence>MTDVLSPAAGTIRPLSEVPDPVFAAEMVGPGLAVDPTREPQTAVAPITGTIAKLHPHAFAIAGDGDGGIAVLVHLGIDTVQLGGEGFEVVATEGTHVEAGDVVVRWDPATVEAGDRSPIVMVCVLDQPAGAVPADRAGEQVAVGQRLLTWPA</sequence>
<dbReference type="PANTHER" id="PTHR45008:SF1">
    <property type="entry name" value="PTS SYSTEM GLUCOSE-SPECIFIC EIIA COMPONENT"/>
    <property type="match status" value="1"/>
</dbReference>
<comment type="subcellular location">
    <subcellularLocation>
        <location evidence="1">Cytoplasm</location>
    </subcellularLocation>
</comment>
<proteinExistence type="predicted"/>
<keyword evidence="2" id="KW-0813">Transport</keyword>
<keyword evidence="6" id="KW-0418">Kinase</keyword>
<protein>
    <submittedName>
        <fullName evidence="8">PTS glucose transporter subunit IIA</fullName>
    </submittedName>
</protein>
<dbReference type="GO" id="GO:0005737">
    <property type="term" value="C:cytoplasm"/>
    <property type="evidence" value="ECO:0007669"/>
    <property type="project" value="UniProtKB-SubCell"/>
</dbReference>
<keyword evidence="9" id="KW-1185">Reference proteome</keyword>
<evidence type="ECO:0000256" key="2">
    <source>
        <dbReference type="ARBA" id="ARBA00022448"/>
    </source>
</evidence>
<evidence type="ECO:0000256" key="5">
    <source>
        <dbReference type="ARBA" id="ARBA00022683"/>
    </source>
</evidence>
<dbReference type="PROSITE" id="PS51093">
    <property type="entry name" value="PTS_EIIA_TYPE_1"/>
    <property type="match status" value="1"/>
</dbReference>
<evidence type="ECO:0000256" key="6">
    <source>
        <dbReference type="ARBA" id="ARBA00022777"/>
    </source>
</evidence>
<comment type="caution">
    <text evidence="8">The sequence shown here is derived from an EMBL/GenBank/DDBJ whole genome shotgun (WGS) entry which is preliminary data.</text>
</comment>
<dbReference type="Pfam" id="PF00358">
    <property type="entry name" value="PTS_EIIA_1"/>
    <property type="match status" value="1"/>
</dbReference>
<evidence type="ECO:0000259" key="7">
    <source>
        <dbReference type="PROSITE" id="PS51093"/>
    </source>
</evidence>
<dbReference type="GO" id="GO:0009401">
    <property type="term" value="P:phosphoenolpyruvate-dependent sugar phosphotransferase system"/>
    <property type="evidence" value="ECO:0007669"/>
    <property type="project" value="UniProtKB-KW"/>
</dbReference>
<evidence type="ECO:0000313" key="9">
    <source>
        <dbReference type="Proteomes" id="UP000431092"/>
    </source>
</evidence>
<dbReference type="RefSeq" id="WP_311966623.1">
    <property type="nucleotide sequence ID" value="NZ_WLVL01000039.1"/>
</dbReference>